<protein>
    <submittedName>
        <fullName evidence="2">Uncharacterized protein</fullName>
    </submittedName>
</protein>
<evidence type="ECO:0000313" key="2">
    <source>
        <dbReference type="EMBL" id="CAB4142287.1"/>
    </source>
</evidence>
<sequence length="448" mass="49692">MSGSGNNKLSPIMAWHASPYDFDQFGEMKKTAGTGQGASSYGKGAAYVAESPDVSGPGKSQYMKEFATHPQAAAEKVGGYSITQIQDDMTPNNWTGFSTANLPHPFNTLSNRAFQVIADATYAHALHGGSGAKNLKDQVNRDADAILAEPDEYTSHEEDSKSIIAAAKEAKAFIKKHHTTPKKSGPYSYQVAVHLQPETMLDWDDTLENHHEDAQKKLAPLQHMMDGTEVLDDYDLSQMDEEDRKAYEDNKSSRGFSNPNKSGQDFYHDLMRHFDTGGVDIGVAASEALHKAGIHGIRYLDGNSRSIPYQLNYNGKEIGKYVNDLKKSETVEPDFEALNYIKGLFRASTQSGGVNLLKTLVKNDLERGWWKAKQLEPEVLTRAQDLLNNDRRKFSMSRPGATYNYVIFHPDFVQAVAQYDISGKKVKDFGASVHLKSVDHDPFKGEDK</sequence>
<accession>A0A6J5M9D6</accession>
<reference evidence="2" key="1">
    <citation type="submission" date="2020-04" db="EMBL/GenBank/DDBJ databases">
        <authorList>
            <person name="Chiriac C."/>
            <person name="Salcher M."/>
            <person name="Ghai R."/>
            <person name="Kavagutti S V."/>
        </authorList>
    </citation>
    <scope>NUCLEOTIDE SEQUENCE</scope>
</reference>
<name>A0A6J5M9D6_9CAUD</name>
<proteinExistence type="predicted"/>
<feature type="region of interest" description="Disordered" evidence="1">
    <location>
        <begin position="243"/>
        <end position="262"/>
    </location>
</feature>
<evidence type="ECO:0000256" key="1">
    <source>
        <dbReference type="SAM" id="MobiDB-lite"/>
    </source>
</evidence>
<dbReference type="EMBL" id="LR796419">
    <property type="protein sequence ID" value="CAB4142287.1"/>
    <property type="molecule type" value="Genomic_DNA"/>
</dbReference>
<dbReference type="EMBL" id="LR797380">
    <property type="protein sequence ID" value="CAB4211694.1"/>
    <property type="molecule type" value="Genomic_DNA"/>
</dbReference>
<organism evidence="2">
    <name type="scientific">uncultured Caudovirales phage</name>
    <dbReference type="NCBI Taxonomy" id="2100421"/>
    <lineage>
        <taxon>Viruses</taxon>
        <taxon>Duplodnaviria</taxon>
        <taxon>Heunggongvirae</taxon>
        <taxon>Uroviricota</taxon>
        <taxon>Caudoviricetes</taxon>
        <taxon>Peduoviridae</taxon>
        <taxon>Maltschvirus</taxon>
        <taxon>Maltschvirus maltsch</taxon>
    </lineage>
</organism>
<gene>
    <name evidence="3" type="ORF">UFOVP1414_2</name>
    <name evidence="2" type="ORF">UFOVP442_2</name>
</gene>
<feature type="compositionally biased region" description="Basic and acidic residues" evidence="1">
    <location>
        <begin position="243"/>
        <end position="252"/>
    </location>
</feature>
<evidence type="ECO:0000313" key="3">
    <source>
        <dbReference type="EMBL" id="CAB4211694.1"/>
    </source>
</evidence>
<feature type="compositionally biased region" description="Polar residues" evidence="1">
    <location>
        <begin position="253"/>
        <end position="262"/>
    </location>
</feature>